<dbReference type="EMBL" id="JBJIAB010000078">
    <property type="protein sequence ID" value="MFL0168739.1"/>
    <property type="molecule type" value="Genomic_DNA"/>
</dbReference>
<feature type="coiled-coil region" evidence="1">
    <location>
        <begin position="255"/>
        <end position="345"/>
    </location>
</feature>
<gene>
    <name evidence="2" type="ORF">ACJDTP_27145</name>
</gene>
<keyword evidence="1" id="KW-0175">Coiled coil</keyword>
<dbReference type="Proteomes" id="UP001623600">
    <property type="component" value="Unassembled WGS sequence"/>
</dbReference>
<evidence type="ECO:0008006" key="4">
    <source>
        <dbReference type="Google" id="ProtNLM"/>
    </source>
</evidence>
<evidence type="ECO:0000313" key="2">
    <source>
        <dbReference type="EMBL" id="MFL0168739.1"/>
    </source>
</evidence>
<name>A0ABW8SCY5_9CLOT</name>
<reference evidence="2 3" key="1">
    <citation type="submission" date="2024-11" db="EMBL/GenBank/DDBJ databases">
        <authorList>
            <person name="Heng Y.C."/>
            <person name="Lim A.C.H."/>
            <person name="Lee J.K.Y."/>
            <person name="Kittelmann S."/>
        </authorList>
    </citation>
    <scope>NUCLEOTIDE SEQUENCE [LARGE SCALE GENOMIC DNA]</scope>
    <source>
        <strain evidence="2 3">WILCCON 0112</strain>
    </source>
</reference>
<protein>
    <recommendedName>
        <fullName evidence="4">DUF1351 domain-containing protein</fullName>
    </recommendedName>
</protein>
<keyword evidence="3" id="KW-1185">Reference proteome</keyword>
<sequence length="536" mass="62828">MIKITNNSFTKETDMPNIFDGLRKISDNDIIEQIALLETMNVTNISKPIIQKAKKRTISIINFIGSKIGKNRVLEEPEVKEIWALVDEKKEELEKCTRNELNERLFNILAEKINDNLESPTEDEVSIEVIEEAAKLYKVHKNLMPNHKADIIYSKYNEKLSGKAKEYINGQAFVDLQETTKDIEEIISSMDEEQKREFTQSVDVAKLTFLNVWKKLDRQHFIRLIWLCVKAYGGRFTVKEEELPSFVTSEEEVEAFKREEELKKSQEELLKLKKQIELCKDKINSIEKSLEKEKRLLKNAIRSKDKAEEDIIDLGKIHIKLASVKKSYEDELKEIKLKMENAPLEELDSLMEEFKVVKFEEIDINNKVSDINIKATYKKELIDDNVKVISIKEESIKNIGMEFQHLKEEAHNLVDAYNKMKSDVRNKEEEKKNEIFKKWSQFFNKFTFNFDNLGNMVSFTRNELLKIEQCLYELHFTNDPMALSMGVIESKGNKKKKEEYEYIDVSFLDGFKIEIQFMVLGNGEKKVHIDEITPEF</sequence>
<evidence type="ECO:0000256" key="1">
    <source>
        <dbReference type="SAM" id="Coils"/>
    </source>
</evidence>
<comment type="caution">
    <text evidence="2">The sequence shown here is derived from an EMBL/GenBank/DDBJ whole genome shotgun (WGS) entry which is preliminary data.</text>
</comment>
<organism evidence="2 3">
    <name type="scientific">Candidatus Clostridium helianthi</name>
    <dbReference type="NCBI Taxonomy" id="3381660"/>
    <lineage>
        <taxon>Bacteria</taxon>
        <taxon>Bacillati</taxon>
        <taxon>Bacillota</taxon>
        <taxon>Clostridia</taxon>
        <taxon>Eubacteriales</taxon>
        <taxon>Clostridiaceae</taxon>
        <taxon>Clostridium</taxon>
    </lineage>
</organism>
<proteinExistence type="predicted"/>
<evidence type="ECO:0000313" key="3">
    <source>
        <dbReference type="Proteomes" id="UP001623600"/>
    </source>
</evidence>
<accession>A0ABW8SCY5</accession>